<reference evidence="1 2" key="1">
    <citation type="submission" date="2019-12" db="EMBL/GenBank/DDBJ databases">
        <title>Genomic-based taxomic classification of the family Erythrobacteraceae.</title>
        <authorList>
            <person name="Xu L."/>
        </authorList>
    </citation>
    <scope>NUCLEOTIDE SEQUENCE [LARGE SCALE GENOMIC DNA]</scope>
    <source>
        <strain evidence="1 2">S36</strain>
    </source>
</reference>
<proteinExistence type="predicted"/>
<organism evidence="1 2">
    <name type="scientific">Croceibacterium xixiisoli</name>
    <dbReference type="NCBI Taxonomy" id="1476466"/>
    <lineage>
        <taxon>Bacteria</taxon>
        <taxon>Pseudomonadati</taxon>
        <taxon>Pseudomonadota</taxon>
        <taxon>Alphaproteobacteria</taxon>
        <taxon>Sphingomonadales</taxon>
        <taxon>Erythrobacteraceae</taxon>
        <taxon>Croceibacterium</taxon>
    </lineage>
</organism>
<protein>
    <submittedName>
        <fullName evidence="1">Uncharacterized protein</fullName>
    </submittedName>
</protein>
<sequence>MDRPGEMKSWRVPNLRDVNPAIRRGRLLAARAYRPGTVPRHAILGGYWDRGSIVRQHMGGVV</sequence>
<dbReference type="EMBL" id="WTYJ01000001">
    <property type="protein sequence ID" value="MXO98979.1"/>
    <property type="molecule type" value="Genomic_DNA"/>
</dbReference>
<gene>
    <name evidence="1" type="ORF">GRI97_08255</name>
</gene>
<evidence type="ECO:0000313" key="2">
    <source>
        <dbReference type="Proteomes" id="UP000469430"/>
    </source>
</evidence>
<keyword evidence="2" id="KW-1185">Reference proteome</keyword>
<dbReference type="RefSeq" id="WP_377019109.1">
    <property type="nucleotide sequence ID" value="NZ_JBHSCP010000001.1"/>
</dbReference>
<dbReference type="AlphaFoldDB" id="A0A6I4TUN2"/>
<name>A0A6I4TUN2_9SPHN</name>
<dbReference type="Proteomes" id="UP000469430">
    <property type="component" value="Unassembled WGS sequence"/>
</dbReference>
<comment type="caution">
    <text evidence="1">The sequence shown here is derived from an EMBL/GenBank/DDBJ whole genome shotgun (WGS) entry which is preliminary data.</text>
</comment>
<evidence type="ECO:0000313" key="1">
    <source>
        <dbReference type="EMBL" id="MXO98979.1"/>
    </source>
</evidence>
<accession>A0A6I4TUN2</accession>